<name>A0ABX4YJ32_9LEPT</name>
<sequence>MKALPFGFVRSFECFRRFKSTAKFLRTGSSVHRNTESISIFYNLLILQNPAILHRYRKTVSIDYRKLSFKIYDRSKALGSVRIREKGDGMFLLPWNVN</sequence>
<evidence type="ECO:0000313" key="1">
    <source>
        <dbReference type="EMBL" id="PNV75150.1"/>
    </source>
</evidence>
<organism evidence="1 2">
    <name type="scientific">Leptospira inadai serovar Lyme</name>
    <dbReference type="NCBI Taxonomy" id="293084"/>
    <lineage>
        <taxon>Bacteria</taxon>
        <taxon>Pseudomonadati</taxon>
        <taxon>Spirochaetota</taxon>
        <taxon>Spirochaetia</taxon>
        <taxon>Leptospirales</taxon>
        <taxon>Leptospiraceae</taxon>
        <taxon>Leptospira</taxon>
    </lineage>
</organism>
<gene>
    <name evidence="1" type="ORF">BES34_009650</name>
</gene>
<keyword evidence="2" id="KW-1185">Reference proteome</keyword>
<evidence type="ECO:0000313" key="2">
    <source>
        <dbReference type="Proteomes" id="UP000094669"/>
    </source>
</evidence>
<reference evidence="1" key="1">
    <citation type="submission" date="2018-01" db="EMBL/GenBank/DDBJ databases">
        <title>Genomic characterization of Leptospira inadai serogroup Lyme isolated from captured rat in Brazil and comparative analysis with human reference strain.</title>
        <authorList>
            <person name="Moreno L.Z."/>
            <person name="Loureiro A.P."/>
            <person name="Miraglia F."/>
            <person name="Kremer F.S."/>
            <person name="Eslabao M.R."/>
            <person name="Dellagostin O.A."/>
            <person name="Lilenbaum W."/>
            <person name="Moreno A.M."/>
        </authorList>
    </citation>
    <scope>NUCLEOTIDE SEQUENCE [LARGE SCALE GENOMIC DNA]</scope>
    <source>
        <strain evidence="1">M34/99</strain>
    </source>
</reference>
<accession>A0ABX4YJ32</accession>
<protein>
    <submittedName>
        <fullName evidence="1">Uncharacterized protein</fullName>
    </submittedName>
</protein>
<dbReference type="EMBL" id="MCRM02000008">
    <property type="protein sequence ID" value="PNV75150.1"/>
    <property type="molecule type" value="Genomic_DNA"/>
</dbReference>
<comment type="caution">
    <text evidence="1">The sequence shown here is derived from an EMBL/GenBank/DDBJ whole genome shotgun (WGS) entry which is preliminary data.</text>
</comment>
<dbReference type="Proteomes" id="UP000094669">
    <property type="component" value="Unassembled WGS sequence"/>
</dbReference>
<proteinExistence type="predicted"/>